<dbReference type="AlphaFoldDB" id="A0A0D2RB20"/>
<proteinExistence type="predicted"/>
<feature type="region of interest" description="Disordered" evidence="1">
    <location>
        <begin position="1"/>
        <end position="43"/>
    </location>
</feature>
<evidence type="ECO:0000256" key="1">
    <source>
        <dbReference type="SAM" id="MobiDB-lite"/>
    </source>
</evidence>
<sequence>MADEREGAKSIDYVPEEKGEEKIESKKKKPDIDGQSPDGRKEMRGGALKEKFFLLYLFKKKTIINLYFPIEVIMENMISLGSENQEGFLLFLYKENPEDFLHEQLRVFFPHNFKVEIFCIVIFWYDIR</sequence>
<accession>A0A0D2RB20</accession>
<reference evidence="2 3" key="1">
    <citation type="journal article" date="2012" name="Nature">
        <title>Repeated polyploidization of Gossypium genomes and the evolution of spinnable cotton fibres.</title>
        <authorList>
            <person name="Paterson A.H."/>
            <person name="Wendel J.F."/>
            <person name="Gundlach H."/>
            <person name="Guo H."/>
            <person name="Jenkins J."/>
            <person name="Jin D."/>
            <person name="Llewellyn D."/>
            <person name="Showmaker K.C."/>
            <person name="Shu S."/>
            <person name="Udall J."/>
            <person name="Yoo M.J."/>
            <person name="Byers R."/>
            <person name="Chen W."/>
            <person name="Doron-Faigenboim A."/>
            <person name="Duke M.V."/>
            <person name="Gong L."/>
            <person name="Grimwood J."/>
            <person name="Grover C."/>
            <person name="Grupp K."/>
            <person name="Hu G."/>
            <person name="Lee T.H."/>
            <person name="Li J."/>
            <person name="Lin L."/>
            <person name="Liu T."/>
            <person name="Marler B.S."/>
            <person name="Page J.T."/>
            <person name="Roberts A.W."/>
            <person name="Romanel E."/>
            <person name="Sanders W.S."/>
            <person name="Szadkowski E."/>
            <person name="Tan X."/>
            <person name="Tang H."/>
            <person name="Xu C."/>
            <person name="Wang J."/>
            <person name="Wang Z."/>
            <person name="Zhang D."/>
            <person name="Zhang L."/>
            <person name="Ashrafi H."/>
            <person name="Bedon F."/>
            <person name="Bowers J.E."/>
            <person name="Brubaker C.L."/>
            <person name="Chee P.W."/>
            <person name="Das S."/>
            <person name="Gingle A.R."/>
            <person name="Haigler C.H."/>
            <person name="Harker D."/>
            <person name="Hoffmann L.V."/>
            <person name="Hovav R."/>
            <person name="Jones D.C."/>
            <person name="Lemke C."/>
            <person name="Mansoor S."/>
            <person name="ur Rahman M."/>
            <person name="Rainville L.N."/>
            <person name="Rambani A."/>
            <person name="Reddy U.K."/>
            <person name="Rong J.K."/>
            <person name="Saranga Y."/>
            <person name="Scheffler B.E."/>
            <person name="Scheffler J.A."/>
            <person name="Stelly D.M."/>
            <person name="Triplett B.A."/>
            <person name="Van Deynze A."/>
            <person name="Vaslin M.F."/>
            <person name="Waghmare V.N."/>
            <person name="Walford S.A."/>
            <person name="Wright R.J."/>
            <person name="Zaki E.A."/>
            <person name="Zhang T."/>
            <person name="Dennis E.S."/>
            <person name="Mayer K.F."/>
            <person name="Peterson D.G."/>
            <person name="Rokhsar D.S."/>
            <person name="Wang X."/>
            <person name="Schmutz J."/>
        </authorList>
    </citation>
    <scope>NUCLEOTIDE SEQUENCE [LARGE SCALE GENOMIC DNA]</scope>
</reference>
<gene>
    <name evidence="2" type="ORF">B456_005G078600</name>
</gene>
<name>A0A0D2RB20_GOSRA</name>
<organism evidence="2 3">
    <name type="scientific">Gossypium raimondii</name>
    <name type="common">Peruvian cotton</name>
    <name type="synonym">Gossypium klotzschianum subsp. raimondii</name>
    <dbReference type="NCBI Taxonomy" id="29730"/>
    <lineage>
        <taxon>Eukaryota</taxon>
        <taxon>Viridiplantae</taxon>
        <taxon>Streptophyta</taxon>
        <taxon>Embryophyta</taxon>
        <taxon>Tracheophyta</taxon>
        <taxon>Spermatophyta</taxon>
        <taxon>Magnoliopsida</taxon>
        <taxon>eudicotyledons</taxon>
        <taxon>Gunneridae</taxon>
        <taxon>Pentapetalae</taxon>
        <taxon>rosids</taxon>
        <taxon>malvids</taxon>
        <taxon>Malvales</taxon>
        <taxon>Malvaceae</taxon>
        <taxon>Malvoideae</taxon>
        <taxon>Gossypium</taxon>
    </lineage>
</organism>
<protein>
    <submittedName>
        <fullName evidence="2">Uncharacterized protein</fullName>
    </submittedName>
</protein>
<dbReference type="EMBL" id="CM001744">
    <property type="protein sequence ID" value="KJB28989.1"/>
    <property type="molecule type" value="Genomic_DNA"/>
</dbReference>
<evidence type="ECO:0000313" key="3">
    <source>
        <dbReference type="Proteomes" id="UP000032304"/>
    </source>
</evidence>
<dbReference type="Proteomes" id="UP000032304">
    <property type="component" value="Chromosome 5"/>
</dbReference>
<dbReference type="Gramene" id="KJB28989">
    <property type="protein sequence ID" value="KJB28989"/>
    <property type="gene ID" value="B456_005G078600"/>
</dbReference>
<evidence type="ECO:0000313" key="2">
    <source>
        <dbReference type="EMBL" id="KJB28989.1"/>
    </source>
</evidence>
<feature type="compositionally biased region" description="Basic and acidic residues" evidence="1">
    <location>
        <begin position="1"/>
        <end position="24"/>
    </location>
</feature>
<keyword evidence="3" id="KW-1185">Reference proteome</keyword>